<dbReference type="InterPro" id="IPR036113">
    <property type="entry name" value="Asp/Glu-ADT_sf_sub_c"/>
</dbReference>
<name>A0A2R6AAZ9_9ARCH</name>
<evidence type="ECO:0000313" key="1">
    <source>
        <dbReference type="EMBL" id="PSN83591.1"/>
    </source>
</evidence>
<dbReference type="PANTHER" id="PTHR15004">
    <property type="entry name" value="GLUTAMYL-TRNA(GLN) AMIDOTRANSFERASE SUBUNIT C, MITOCHONDRIAL"/>
    <property type="match status" value="1"/>
</dbReference>
<protein>
    <submittedName>
        <fullName evidence="1">Aspartyl/glutamyl-tRNA(Asn/Gln) amidotransferase subunit C</fullName>
    </submittedName>
</protein>
<dbReference type="Gene3D" id="1.10.20.60">
    <property type="entry name" value="Glu-tRNAGln amidotransferase C subunit, N-terminal domain"/>
    <property type="match status" value="1"/>
</dbReference>
<dbReference type="Proteomes" id="UP000240880">
    <property type="component" value="Unassembled WGS sequence"/>
</dbReference>
<dbReference type="PANTHER" id="PTHR15004:SF0">
    <property type="entry name" value="GLUTAMYL-TRNA(GLN) AMIDOTRANSFERASE SUBUNIT C, MITOCHONDRIAL"/>
    <property type="match status" value="1"/>
</dbReference>
<comment type="caution">
    <text evidence="1">The sequence shown here is derived from an EMBL/GenBank/DDBJ whole genome shotgun (WGS) entry which is preliminary data.</text>
</comment>
<sequence length="92" mass="10534">MINESTVLKLAAQLRIQLTKEEVEKIAKDLAQIVEYFEQLNRLEELKNYEPSYTPTTKVNALREDEPRSGLSQSDALRNAISEKGFIKAPRI</sequence>
<dbReference type="GO" id="GO:0070681">
    <property type="term" value="P:glutaminyl-tRNAGln biosynthesis via transamidation"/>
    <property type="evidence" value="ECO:0007669"/>
    <property type="project" value="TreeGrafter"/>
</dbReference>
<evidence type="ECO:0000313" key="2">
    <source>
        <dbReference type="Proteomes" id="UP000240880"/>
    </source>
</evidence>
<keyword evidence="1" id="KW-0808">Transferase</keyword>
<dbReference type="EMBL" id="NEXC01000019">
    <property type="protein sequence ID" value="PSN83591.1"/>
    <property type="molecule type" value="Genomic_DNA"/>
</dbReference>
<accession>A0A2R6AAZ9</accession>
<gene>
    <name evidence="1" type="ORF">B9Q01_04070</name>
</gene>
<dbReference type="AlphaFoldDB" id="A0A2R6AAZ9"/>
<proteinExistence type="predicted"/>
<dbReference type="NCBIfam" id="TIGR00135">
    <property type="entry name" value="gatC"/>
    <property type="match status" value="1"/>
</dbReference>
<reference evidence="1 2" key="1">
    <citation type="submission" date="2017-04" db="EMBL/GenBank/DDBJ databases">
        <title>Novel microbial lineages endemic to geothermal iron-oxide mats fill important gaps in the evolutionary history of Archaea.</title>
        <authorList>
            <person name="Jay Z.J."/>
            <person name="Beam J.P."/>
            <person name="Dlakic M."/>
            <person name="Rusch D.B."/>
            <person name="Kozubal M.A."/>
            <person name="Inskeep W.P."/>
        </authorList>
    </citation>
    <scope>NUCLEOTIDE SEQUENCE [LARGE SCALE GENOMIC DNA]</scope>
    <source>
        <strain evidence="1">OSP_D</strain>
    </source>
</reference>
<organism evidence="1 2">
    <name type="scientific">Candidatus Marsarchaeota G1 archaeon OSP_D</name>
    <dbReference type="NCBI Taxonomy" id="1978155"/>
    <lineage>
        <taxon>Archaea</taxon>
        <taxon>Candidatus Marsarchaeota</taxon>
        <taxon>Candidatus Marsarchaeota group 1</taxon>
    </lineage>
</organism>
<dbReference type="GO" id="GO:0016740">
    <property type="term" value="F:transferase activity"/>
    <property type="evidence" value="ECO:0007669"/>
    <property type="project" value="UniProtKB-KW"/>
</dbReference>
<dbReference type="GO" id="GO:0006450">
    <property type="term" value="P:regulation of translational fidelity"/>
    <property type="evidence" value="ECO:0007669"/>
    <property type="project" value="InterPro"/>
</dbReference>
<dbReference type="Pfam" id="PF02686">
    <property type="entry name" value="GatC"/>
    <property type="match status" value="1"/>
</dbReference>
<dbReference type="SUPFAM" id="SSF141000">
    <property type="entry name" value="Glu-tRNAGln amidotransferase C subunit"/>
    <property type="match status" value="1"/>
</dbReference>
<dbReference type="InterPro" id="IPR003837">
    <property type="entry name" value="GatC"/>
</dbReference>